<organism evidence="3 4">
    <name type="scientific">Folsomia candida</name>
    <name type="common">Springtail</name>
    <dbReference type="NCBI Taxonomy" id="158441"/>
    <lineage>
        <taxon>Eukaryota</taxon>
        <taxon>Metazoa</taxon>
        <taxon>Ecdysozoa</taxon>
        <taxon>Arthropoda</taxon>
        <taxon>Hexapoda</taxon>
        <taxon>Collembola</taxon>
        <taxon>Entomobryomorpha</taxon>
        <taxon>Isotomoidea</taxon>
        <taxon>Isotomidae</taxon>
        <taxon>Proisotominae</taxon>
        <taxon>Folsomia</taxon>
    </lineage>
</organism>
<name>A0A226EC49_FOLCA</name>
<evidence type="ECO:0000313" key="3">
    <source>
        <dbReference type="EMBL" id="OXA55145.1"/>
    </source>
</evidence>
<sequence length="634" mass="72962">MSTFLVFPLLIAYSSSLKLSSNFDELLSRCHCNLVQYVDPNFLPSRQDFDLDKFIIINKFDLPLTTSETLMPGNFSWSQFRIQLQFASKCVVNMVIFGKSKTQQILPPLTVANGGPHMVLLFHIKRPAYVGDIASWNMYFYGGLLLKVYYGYRVSNYVLPDVKHPTFVCRRDRLETIGHKIKAFTYKPDHLPRLASLAKDIPTRYIVMLELQRYLNFTPVLLKFRGEADNLLDRNVIDIFSTIFVPETFGLFIEQTDYIDTFQTARLTYREDAICILYCVKNNVMYTPSALTEIVFRAFDTTTWVCLLVALISCGVVVKATKIGKCAWFDVVSIVFRQPVDPFSMIHLTLTAAMIIVLFFYEGDTTTMVIKPLEPKIFKNFEEIVNNKYYVQTEVENITERAVPAHPLVDEKIVNSSVYEEYLENEKRFRATLERLSIGVIGNEFGSDISWIHMHELAVAHTGRRAFIVFERNKKNSEFHQNGKSSAECHIVKEPIITNQQLVWGFLKDPGNVFFKTTNQMFESGLLSMWYSAFELDAYIRPGEKYAATHRGNEFEELVIQKVIFVYAIAGVLVLICVVVVAIERVTVRYRSGSGLLKFTFCKGRGLKGETRRAANLKRKIYSKRLFICRFTQE</sequence>
<keyword evidence="4" id="KW-1185">Reference proteome</keyword>
<dbReference type="EMBL" id="LNIX01000005">
    <property type="protein sequence ID" value="OXA55145.1"/>
    <property type="molecule type" value="Genomic_DNA"/>
</dbReference>
<feature type="signal peptide" evidence="2">
    <location>
        <begin position="1"/>
        <end position="16"/>
    </location>
</feature>
<keyword evidence="2" id="KW-0732">Signal</keyword>
<evidence type="ECO:0000256" key="1">
    <source>
        <dbReference type="SAM" id="Phobius"/>
    </source>
</evidence>
<evidence type="ECO:0000256" key="2">
    <source>
        <dbReference type="SAM" id="SignalP"/>
    </source>
</evidence>
<protein>
    <submittedName>
        <fullName evidence="3">Uncharacterized protein</fullName>
    </submittedName>
</protein>
<comment type="caution">
    <text evidence="3">The sequence shown here is derived from an EMBL/GenBank/DDBJ whole genome shotgun (WGS) entry which is preliminary data.</text>
</comment>
<evidence type="ECO:0000313" key="4">
    <source>
        <dbReference type="Proteomes" id="UP000198287"/>
    </source>
</evidence>
<dbReference type="Proteomes" id="UP000198287">
    <property type="component" value="Unassembled WGS sequence"/>
</dbReference>
<reference evidence="3 4" key="1">
    <citation type="submission" date="2015-12" db="EMBL/GenBank/DDBJ databases">
        <title>The genome of Folsomia candida.</title>
        <authorList>
            <person name="Faddeeva A."/>
            <person name="Derks M.F."/>
            <person name="Anvar Y."/>
            <person name="Smit S."/>
            <person name="Van Straalen N."/>
            <person name="Roelofs D."/>
        </authorList>
    </citation>
    <scope>NUCLEOTIDE SEQUENCE [LARGE SCALE GENOMIC DNA]</scope>
    <source>
        <strain evidence="3 4">VU population</strain>
        <tissue evidence="3">Whole body</tissue>
    </source>
</reference>
<feature type="transmembrane region" description="Helical" evidence="1">
    <location>
        <begin position="564"/>
        <end position="583"/>
    </location>
</feature>
<keyword evidence="1" id="KW-0812">Transmembrane</keyword>
<proteinExistence type="predicted"/>
<feature type="chain" id="PRO_5012827423" evidence="2">
    <location>
        <begin position="17"/>
        <end position="634"/>
    </location>
</feature>
<keyword evidence="1" id="KW-0472">Membrane</keyword>
<keyword evidence="1" id="KW-1133">Transmembrane helix</keyword>
<accession>A0A226EC49</accession>
<dbReference type="AlphaFoldDB" id="A0A226EC49"/>
<gene>
    <name evidence="3" type="ORF">Fcan01_10084</name>
</gene>